<dbReference type="KEGG" id="fsm:CCS41_09325"/>
<protein>
    <recommendedName>
        <fullName evidence="6">Flagellin N-terminal domain-containing protein</fullName>
    </recommendedName>
</protein>
<organism evidence="7 8">
    <name type="scientific">Candidatus Fukatsuia symbiotica</name>
    <dbReference type="NCBI Taxonomy" id="1878942"/>
    <lineage>
        <taxon>Bacteria</taxon>
        <taxon>Pseudomonadati</taxon>
        <taxon>Pseudomonadota</taxon>
        <taxon>Gammaproteobacteria</taxon>
        <taxon>Enterobacterales</taxon>
        <taxon>Yersiniaceae</taxon>
        <taxon>Candidatus Fukatsuia</taxon>
    </lineage>
</organism>
<keyword evidence="8" id="KW-1185">Reference proteome</keyword>
<dbReference type="GO" id="GO:0005576">
    <property type="term" value="C:extracellular region"/>
    <property type="evidence" value="ECO:0007669"/>
    <property type="project" value="UniProtKB-SubCell"/>
</dbReference>
<dbReference type="PANTHER" id="PTHR42792:SF2">
    <property type="entry name" value="FLAGELLIN"/>
    <property type="match status" value="1"/>
</dbReference>
<evidence type="ECO:0000256" key="3">
    <source>
        <dbReference type="ARBA" id="ARBA00005709"/>
    </source>
</evidence>
<dbReference type="STRING" id="1878942.GCA_900128755_01268"/>
<accession>A0A2U8I6D7</accession>
<dbReference type="Proteomes" id="UP000261875">
    <property type="component" value="Chromosome"/>
</dbReference>
<evidence type="ECO:0000313" key="7">
    <source>
        <dbReference type="EMBL" id="AWK14629.1"/>
    </source>
</evidence>
<proteinExistence type="inferred from homology"/>
<keyword evidence="4" id="KW-0964">Secreted</keyword>
<dbReference type="RefSeq" id="WP_083429668.1">
    <property type="nucleotide sequence ID" value="NZ_CP021659.1"/>
</dbReference>
<comment type="similarity">
    <text evidence="3">Belongs to the bacterial flagellin family.</text>
</comment>
<dbReference type="AlphaFoldDB" id="A0A2U8I6D7"/>
<evidence type="ECO:0000313" key="8">
    <source>
        <dbReference type="Proteomes" id="UP000261875"/>
    </source>
</evidence>
<comment type="subcellular location">
    <subcellularLocation>
        <location evidence="1">Bacterial flagellum</location>
    </subcellularLocation>
    <subcellularLocation>
        <location evidence="2">Secreted</location>
    </subcellularLocation>
</comment>
<dbReference type="Gene3D" id="1.20.1330.10">
    <property type="entry name" value="f41 fragment of flagellin, N-terminal domain"/>
    <property type="match status" value="1"/>
</dbReference>
<dbReference type="PANTHER" id="PTHR42792">
    <property type="entry name" value="FLAGELLIN"/>
    <property type="match status" value="1"/>
</dbReference>
<evidence type="ECO:0000256" key="2">
    <source>
        <dbReference type="ARBA" id="ARBA00004613"/>
    </source>
</evidence>
<dbReference type="Pfam" id="PF00669">
    <property type="entry name" value="Flagellin_N"/>
    <property type="match status" value="1"/>
</dbReference>
<dbReference type="SUPFAM" id="SSF64518">
    <property type="entry name" value="Phase 1 flagellin"/>
    <property type="match status" value="1"/>
</dbReference>
<dbReference type="InterPro" id="IPR001492">
    <property type="entry name" value="Flagellin"/>
</dbReference>
<dbReference type="OrthoDB" id="9796789at2"/>
<dbReference type="GO" id="GO:0009288">
    <property type="term" value="C:bacterial-type flagellum"/>
    <property type="evidence" value="ECO:0007669"/>
    <property type="project" value="UniProtKB-SubCell"/>
</dbReference>
<gene>
    <name evidence="7" type="ORF">CCS41_09325</name>
</gene>
<evidence type="ECO:0000256" key="1">
    <source>
        <dbReference type="ARBA" id="ARBA00004365"/>
    </source>
</evidence>
<reference evidence="7 8" key="1">
    <citation type="submission" date="2017-05" db="EMBL/GenBank/DDBJ databases">
        <title>Genome sequence of Candidatus Fukatsuia symbiotica and Candidatus Hamiltonella defensa from Acyrthosiphon pisum strain 5D.</title>
        <authorList>
            <person name="Patel V.A."/>
            <person name="Chevignon G."/>
            <person name="Russell J.A."/>
            <person name="Oliver K.M."/>
        </authorList>
    </citation>
    <scope>NUCLEOTIDE SEQUENCE [LARGE SCALE GENOMIC DNA]</scope>
    <source>
        <strain evidence="7 8">5D</strain>
    </source>
</reference>
<evidence type="ECO:0000256" key="5">
    <source>
        <dbReference type="ARBA" id="ARBA00023143"/>
    </source>
</evidence>
<evidence type="ECO:0000259" key="6">
    <source>
        <dbReference type="Pfam" id="PF00669"/>
    </source>
</evidence>
<dbReference type="InterPro" id="IPR001029">
    <property type="entry name" value="Flagellin_N"/>
</dbReference>
<keyword evidence="5" id="KW-0975">Bacterial flagellum</keyword>
<dbReference type="PRINTS" id="PR00207">
    <property type="entry name" value="FLAGELLIN"/>
</dbReference>
<dbReference type="GO" id="GO:0005198">
    <property type="term" value="F:structural molecule activity"/>
    <property type="evidence" value="ECO:0007669"/>
    <property type="project" value="InterPro"/>
</dbReference>
<name>A0A2U8I6D7_9GAMM</name>
<sequence length="210" mass="21890">MAQSSVHTNPASIAAKLSMSRAGTSSTKFSTQAATGYRINGAADDAAGLQIAGRLDGELSGMRVGIRNISDAKFMLQTAEGAFQEMKDIMIRMKDLSMQAANDTNSPADKKAMNDEFKELHLELINTIQTTSYSGERLLHGSGVLSTTSGANFQIGSASGAKLAVSLKDQLKKLTDIIGLKPAEGFGKIDLAASGGKIATEGPMFAASGL</sequence>
<evidence type="ECO:0000256" key="4">
    <source>
        <dbReference type="ARBA" id="ARBA00022525"/>
    </source>
</evidence>
<dbReference type="EMBL" id="CP021659">
    <property type="protein sequence ID" value="AWK14629.1"/>
    <property type="molecule type" value="Genomic_DNA"/>
</dbReference>
<feature type="domain" description="Flagellin N-terminal" evidence="6">
    <location>
        <begin position="6"/>
        <end position="142"/>
    </location>
</feature>